<evidence type="ECO:0000313" key="2">
    <source>
        <dbReference type="EMBL" id="UGC97899.1"/>
    </source>
</evidence>
<dbReference type="EMBL" id="OL436139">
    <property type="protein sequence ID" value="UGC97899.1"/>
    <property type="molecule type" value="Genomic_DNA"/>
</dbReference>
<keyword evidence="3" id="KW-1185">Reference proteome</keyword>
<protein>
    <submittedName>
        <fullName evidence="2">Uncharacterized protein</fullName>
    </submittedName>
</protein>
<dbReference type="Proteomes" id="UP000828737">
    <property type="component" value="Segment"/>
</dbReference>
<reference evidence="2 3" key="1">
    <citation type="submission" date="2021-11" db="EMBL/GenBank/DDBJ databases">
        <authorList>
            <person name="Ge H."/>
            <person name="Chen X."/>
            <person name="Jiao X."/>
        </authorList>
    </citation>
    <scope>NUCLEOTIDE SEQUENCE [LARGE SCALE GENOMIC DNA]</scope>
</reference>
<accession>A0AAE8YM00</accession>
<evidence type="ECO:0000313" key="3">
    <source>
        <dbReference type="Proteomes" id="UP000828737"/>
    </source>
</evidence>
<proteinExistence type="predicted"/>
<organism evidence="2 3">
    <name type="scientific">Salmonella phage LP31</name>
    <dbReference type="NCBI Taxonomy" id="2894344"/>
    <lineage>
        <taxon>Viruses</taxon>
        <taxon>Duplodnaviria</taxon>
        <taxon>Heunggongvirae</taxon>
        <taxon>Uroviricota</taxon>
        <taxon>Caudoviricetes</taxon>
        <taxon>Sarkviridae</taxon>
        <taxon>Guernseyvirinae</taxon>
        <taxon>Jerseyvirus</taxon>
        <taxon>Jerseyvirus LP31</taxon>
    </lineage>
</organism>
<name>A0AAE8YM00_9CAUD</name>
<evidence type="ECO:0000256" key="1">
    <source>
        <dbReference type="SAM" id="Coils"/>
    </source>
</evidence>
<keyword evidence="1" id="KW-0175">Coiled coil</keyword>
<sequence length="163" mass="18861">MGSKDELFEYLIDQLRQQVNSNPYKQQCEDMAHEVLSLKNQLRDASAQIKELHLALVKATGDVEAYKLIRKGGYVPEQSGCRKEDVKRCEHEWVEFHGLFIAEGDPRNEPGYTFCRKCGLKEYSRKCEHEWSYVMGDGPGFYECDVCGARSETLPYDLRWLAL</sequence>
<feature type="coiled-coil region" evidence="1">
    <location>
        <begin position="28"/>
        <end position="55"/>
    </location>
</feature>
<gene>
    <name evidence="2" type="ORF">LP31GM_0000052</name>
</gene>